<feature type="domain" description="PAS" evidence="8">
    <location>
        <begin position="192"/>
        <end position="263"/>
    </location>
</feature>
<dbReference type="PANTHER" id="PTHR43047">
    <property type="entry name" value="TWO-COMPONENT HISTIDINE PROTEIN KINASE"/>
    <property type="match status" value="1"/>
</dbReference>
<protein>
    <recommendedName>
        <fullName evidence="2">histidine kinase</fullName>
        <ecNumber evidence="2">2.7.13.3</ecNumber>
    </recommendedName>
</protein>
<feature type="domain" description="Histidine kinase" evidence="7">
    <location>
        <begin position="680"/>
        <end position="898"/>
    </location>
</feature>
<dbReference type="Pfam" id="PF00512">
    <property type="entry name" value="HisKA"/>
    <property type="match status" value="1"/>
</dbReference>
<dbReference type="Pfam" id="PF13185">
    <property type="entry name" value="GAF_2"/>
    <property type="match status" value="1"/>
</dbReference>
<accession>A0A250J193</accession>
<evidence type="ECO:0000256" key="5">
    <source>
        <dbReference type="ARBA" id="ARBA00022777"/>
    </source>
</evidence>
<dbReference type="SMART" id="SM00091">
    <property type="entry name" value="PAS"/>
    <property type="match status" value="2"/>
</dbReference>
<dbReference type="GO" id="GO:0009927">
    <property type="term" value="F:histidine phosphotransfer kinase activity"/>
    <property type="evidence" value="ECO:0007669"/>
    <property type="project" value="TreeGrafter"/>
</dbReference>
<name>A0A250J193_9BACT</name>
<dbReference type="EC" id="2.7.13.3" evidence="2"/>
<sequence length="898" mass="98984">MSNPPPPNDNAGRDVASQDEPAGTPTARPGDGPPREGLARSPEPLALLEGMFTHSPMPFIIFDAGGHARLNNRAYREMFGAEPPPGYNLFEDKESERTGLTGFVRRAFRGEAIQAPTVWYDPNEHWELGVREARRAAISCTFFPLMGAGGDVSHVAIAFKDVTAEWVAREEAEAERDRLREVVAEKESLGKNLRMLEMLFQRSSIGVVFGMPDSQTLTWANPAFRRMHGYSPDDMEEMALEALFAPEERARLPELMRQVHAEGHVTWESVHLRHDGSRFPVMIEMTAVRDASGAILARGVTVQDISEHKRLEAERVAHLQRTAKLQEVTAAFSRALTPAEVARISASAGIELLGARAGGISLLSPDGTELIAVGTVGLGDDPVRQYSRIPMTAKIVPVDAVKTRRPIFCDSEADYLREYPDAARTDTFQGGTRTSLPLCVEDRVIGSMGFAYETWCPLSREERELQQALAHLCAQVLERTRLYAEQRRAEQRASFLAQVGTALMESLDYEATLTRIAQLAVPSIADWCTVNAIQDERSLGRIAAVHKDADKLPLIEELERRFSPNHHWDERYLMVLRQGRPRLVDVVDEAVLVGGAQDEEHLRLIRALGVSSCIMVPLITRGRPMGVISLMRSDPGQRYGPADLALAEELAGRAAMAIENALLYKEAQEAIRARDIFLGIASHELNTPLTSLKLNLHGLRRGLESLLPGVLAETVRVKFPPIQRQVDRLASLVRELLDVSRITEGRLKLEVGEVDLVAATREVATRCAEDAARAGCELRLDVPDPVVGEWDRLRLDQVLQNLLSNAIKYGHGQPVTVTVRADAASATVTVRDNGIGIATEAQARLFQKFERVASERNYSGFGLGLWIVKQILDAMGGTIQVESAPGRGATFSVVLPRT</sequence>
<dbReference type="SMART" id="SM00065">
    <property type="entry name" value="GAF"/>
    <property type="match status" value="2"/>
</dbReference>
<keyword evidence="4" id="KW-0808">Transferase</keyword>
<feature type="domain" description="PAC" evidence="9">
    <location>
        <begin position="265"/>
        <end position="317"/>
    </location>
</feature>
<evidence type="ECO:0000259" key="9">
    <source>
        <dbReference type="PROSITE" id="PS50113"/>
    </source>
</evidence>
<dbReference type="Gene3D" id="3.30.450.20">
    <property type="entry name" value="PAS domain"/>
    <property type="match status" value="2"/>
</dbReference>
<dbReference type="PROSITE" id="PS50112">
    <property type="entry name" value="PAS"/>
    <property type="match status" value="1"/>
</dbReference>
<dbReference type="InterPro" id="IPR005467">
    <property type="entry name" value="His_kinase_dom"/>
</dbReference>
<dbReference type="InterPro" id="IPR003018">
    <property type="entry name" value="GAF"/>
</dbReference>
<comment type="catalytic activity">
    <reaction evidence="1">
        <text>ATP + protein L-histidine = ADP + protein N-phospho-L-histidine.</text>
        <dbReference type="EC" id="2.7.13.3"/>
    </reaction>
</comment>
<dbReference type="GO" id="GO:0005886">
    <property type="term" value="C:plasma membrane"/>
    <property type="evidence" value="ECO:0007669"/>
    <property type="project" value="TreeGrafter"/>
</dbReference>
<dbReference type="InterPro" id="IPR035965">
    <property type="entry name" value="PAS-like_dom_sf"/>
</dbReference>
<evidence type="ECO:0000256" key="1">
    <source>
        <dbReference type="ARBA" id="ARBA00000085"/>
    </source>
</evidence>
<dbReference type="Gene3D" id="3.30.565.10">
    <property type="entry name" value="Histidine kinase-like ATPase, C-terminal domain"/>
    <property type="match status" value="1"/>
</dbReference>
<dbReference type="SMART" id="SM00387">
    <property type="entry name" value="HATPase_c"/>
    <property type="match status" value="1"/>
</dbReference>
<dbReference type="FunFam" id="3.30.565.10:FF:000006">
    <property type="entry name" value="Sensor histidine kinase WalK"/>
    <property type="match status" value="1"/>
</dbReference>
<dbReference type="GO" id="GO:0000155">
    <property type="term" value="F:phosphorelay sensor kinase activity"/>
    <property type="evidence" value="ECO:0007669"/>
    <property type="project" value="InterPro"/>
</dbReference>
<dbReference type="SUPFAM" id="SSF55785">
    <property type="entry name" value="PYP-like sensor domain (PAS domain)"/>
    <property type="match status" value="1"/>
</dbReference>
<dbReference type="RefSeq" id="WP_095986032.1">
    <property type="nucleotide sequence ID" value="NZ_CP022098.1"/>
</dbReference>
<evidence type="ECO:0000256" key="3">
    <source>
        <dbReference type="ARBA" id="ARBA00022553"/>
    </source>
</evidence>
<dbReference type="Gene3D" id="1.10.287.130">
    <property type="match status" value="1"/>
</dbReference>
<reference evidence="10 11" key="1">
    <citation type="submission" date="2017-06" db="EMBL/GenBank/DDBJ databases">
        <title>Sequencing and comparative analysis of myxobacterial genomes.</title>
        <authorList>
            <person name="Rupp O."/>
            <person name="Goesmann A."/>
            <person name="Sogaard-Andersen L."/>
        </authorList>
    </citation>
    <scope>NUCLEOTIDE SEQUENCE [LARGE SCALE GENOMIC DNA]</scope>
    <source>
        <strain evidence="10 11">DSM 52655</strain>
    </source>
</reference>
<evidence type="ECO:0000256" key="4">
    <source>
        <dbReference type="ARBA" id="ARBA00022679"/>
    </source>
</evidence>
<dbReference type="InterPro" id="IPR003594">
    <property type="entry name" value="HATPase_dom"/>
</dbReference>
<dbReference type="Pfam" id="PF02518">
    <property type="entry name" value="HATPase_c"/>
    <property type="match status" value="1"/>
</dbReference>
<dbReference type="NCBIfam" id="TIGR00229">
    <property type="entry name" value="sensory_box"/>
    <property type="match status" value="1"/>
</dbReference>
<dbReference type="SUPFAM" id="SSF55874">
    <property type="entry name" value="ATPase domain of HSP90 chaperone/DNA topoisomerase II/histidine kinase"/>
    <property type="match status" value="1"/>
</dbReference>
<dbReference type="SUPFAM" id="SSF47384">
    <property type="entry name" value="Homodimeric domain of signal transducing histidine kinase"/>
    <property type="match status" value="1"/>
</dbReference>
<dbReference type="Proteomes" id="UP000217257">
    <property type="component" value="Chromosome"/>
</dbReference>
<organism evidence="10 11">
    <name type="scientific">Cystobacter fuscus</name>
    <dbReference type="NCBI Taxonomy" id="43"/>
    <lineage>
        <taxon>Bacteria</taxon>
        <taxon>Pseudomonadati</taxon>
        <taxon>Myxococcota</taxon>
        <taxon>Myxococcia</taxon>
        <taxon>Myxococcales</taxon>
        <taxon>Cystobacterineae</taxon>
        <taxon>Archangiaceae</taxon>
        <taxon>Cystobacter</taxon>
    </lineage>
</organism>
<proteinExistence type="predicted"/>
<dbReference type="EMBL" id="CP022098">
    <property type="protein sequence ID" value="ATB37759.1"/>
    <property type="molecule type" value="Genomic_DNA"/>
</dbReference>
<dbReference type="InterPro" id="IPR029016">
    <property type="entry name" value="GAF-like_dom_sf"/>
</dbReference>
<dbReference type="PRINTS" id="PR00344">
    <property type="entry name" value="BCTRLSENSOR"/>
</dbReference>
<dbReference type="InterPro" id="IPR000700">
    <property type="entry name" value="PAS-assoc_C"/>
</dbReference>
<dbReference type="CDD" id="cd00082">
    <property type="entry name" value="HisKA"/>
    <property type="match status" value="1"/>
</dbReference>
<dbReference type="PROSITE" id="PS50113">
    <property type="entry name" value="PAC"/>
    <property type="match status" value="1"/>
</dbReference>
<dbReference type="CDD" id="cd00075">
    <property type="entry name" value="HATPase"/>
    <property type="match status" value="1"/>
</dbReference>
<dbReference type="InterPro" id="IPR036890">
    <property type="entry name" value="HATPase_C_sf"/>
</dbReference>
<gene>
    <name evidence="10" type="ORF">CYFUS_003184</name>
</gene>
<keyword evidence="5 10" id="KW-0418">Kinase</keyword>
<dbReference type="CDD" id="cd00130">
    <property type="entry name" value="PAS"/>
    <property type="match status" value="1"/>
</dbReference>
<evidence type="ECO:0000259" key="8">
    <source>
        <dbReference type="PROSITE" id="PS50112"/>
    </source>
</evidence>
<dbReference type="InterPro" id="IPR000014">
    <property type="entry name" value="PAS"/>
</dbReference>
<evidence type="ECO:0000313" key="10">
    <source>
        <dbReference type="EMBL" id="ATB37759.1"/>
    </source>
</evidence>
<evidence type="ECO:0000313" key="11">
    <source>
        <dbReference type="Proteomes" id="UP000217257"/>
    </source>
</evidence>
<dbReference type="Pfam" id="PF08448">
    <property type="entry name" value="PAS_4"/>
    <property type="match status" value="1"/>
</dbReference>
<feature type="region of interest" description="Disordered" evidence="6">
    <location>
        <begin position="1"/>
        <end position="40"/>
    </location>
</feature>
<evidence type="ECO:0000256" key="6">
    <source>
        <dbReference type="SAM" id="MobiDB-lite"/>
    </source>
</evidence>
<dbReference type="SMART" id="SM00388">
    <property type="entry name" value="HisKA"/>
    <property type="match status" value="1"/>
</dbReference>
<dbReference type="SUPFAM" id="SSF55781">
    <property type="entry name" value="GAF domain-like"/>
    <property type="match status" value="2"/>
</dbReference>
<dbReference type="AlphaFoldDB" id="A0A250J193"/>
<dbReference type="PROSITE" id="PS50109">
    <property type="entry name" value="HIS_KIN"/>
    <property type="match status" value="1"/>
</dbReference>
<keyword evidence="3" id="KW-0597">Phosphoprotein</keyword>
<dbReference type="KEGG" id="cfus:CYFUS_003184"/>
<dbReference type="InterPro" id="IPR003661">
    <property type="entry name" value="HisK_dim/P_dom"/>
</dbReference>
<dbReference type="PANTHER" id="PTHR43047:SF72">
    <property type="entry name" value="OSMOSENSING HISTIDINE PROTEIN KINASE SLN1"/>
    <property type="match status" value="1"/>
</dbReference>
<dbReference type="InterPro" id="IPR036097">
    <property type="entry name" value="HisK_dim/P_sf"/>
</dbReference>
<dbReference type="InterPro" id="IPR004358">
    <property type="entry name" value="Sig_transdc_His_kin-like_C"/>
</dbReference>
<dbReference type="Gene3D" id="3.30.450.40">
    <property type="match status" value="2"/>
</dbReference>
<evidence type="ECO:0000259" key="7">
    <source>
        <dbReference type="PROSITE" id="PS50109"/>
    </source>
</evidence>
<dbReference type="InterPro" id="IPR013656">
    <property type="entry name" value="PAS_4"/>
</dbReference>
<evidence type="ECO:0000256" key="2">
    <source>
        <dbReference type="ARBA" id="ARBA00012438"/>
    </source>
</evidence>
<dbReference type="Pfam" id="PF13426">
    <property type="entry name" value="PAS_9"/>
    <property type="match status" value="1"/>
</dbReference>
<dbReference type="Pfam" id="PF01590">
    <property type="entry name" value="GAF"/>
    <property type="match status" value="1"/>
</dbReference>